<dbReference type="InterPro" id="IPR035965">
    <property type="entry name" value="PAS-like_dom_sf"/>
</dbReference>
<evidence type="ECO:0000256" key="1">
    <source>
        <dbReference type="ARBA" id="ARBA00023015"/>
    </source>
</evidence>
<dbReference type="RefSeq" id="WP_146895176.1">
    <property type="nucleotide sequence ID" value="NZ_BJYS01000004.1"/>
</dbReference>
<gene>
    <name evidence="6" type="ORF">AAE02nite_08000</name>
</gene>
<keyword evidence="7" id="KW-1185">Reference proteome</keyword>
<dbReference type="InterPro" id="IPR016032">
    <property type="entry name" value="Sig_transdc_resp-reg_C-effctor"/>
</dbReference>
<dbReference type="Gene3D" id="3.30.450.20">
    <property type="entry name" value="PAS domain"/>
    <property type="match status" value="1"/>
</dbReference>
<dbReference type="CDD" id="cd00130">
    <property type="entry name" value="PAS"/>
    <property type="match status" value="1"/>
</dbReference>
<keyword evidence="2" id="KW-0238">DNA-binding</keyword>
<dbReference type="PANTHER" id="PTHR44688">
    <property type="entry name" value="DNA-BINDING TRANSCRIPTIONAL ACTIVATOR DEVR_DOSR"/>
    <property type="match status" value="1"/>
</dbReference>
<dbReference type="CDD" id="cd06170">
    <property type="entry name" value="LuxR_C_like"/>
    <property type="match status" value="1"/>
</dbReference>
<dbReference type="GO" id="GO:0003677">
    <property type="term" value="F:DNA binding"/>
    <property type="evidence" value="ECO:0007669"/>
    <property type="project" value="UniProtKB-KW"/>
</dbReference>
<evidence type="ECO:0000256" key="3">
    <source>
        <dbReference type="ARBA" id="ARBA00023163"/>
    </source>
</evidence>
<keyword evidence="1" id="KW-0805">Transcription regulation</keyword>
<dbReference type="PROSITE" id="PS50043">
    <property type="entry name" value="HTH_LUXR_2"/>
    <property type="match status" value="1"/>
</dbReference>
<dbReference type="SUPFAM" id="SSF46894">
    <property type="entry name" value="C-terminal effector domain of the bipartite response regulators"/>
    <property type="match status" value="1"/>
</dbReference>
<dbReference type="Proteomes" id="UP000321532">
    <property type="component" value="Unassembled WGS sequence"/>
</dbReference>
<proteinExistence type="predicted"/>
<dbReference type="OrthoDB" id="1727128at2"/>
<dbReference type="Pfam" id="PF08447">
    <property type="entry name" value="PAS_3"/>
    <property type="match status" value="1"/>
</dbReference>
<reference evidence="6 7" key="1">
    <citation type="submission" date="2019-07" db="EMBL/GenBank/DDBJ databases">
        <title>Whole genome shotgun sequence of Adhaeribacter aerolatus NBRC 106133.</title>
        <authorList>
            <person name="Hosoyama A."/>
            <person name="Uohara A."/>
            <person name="Ohji S."/>
            <person name="Ichikawa N."/>
        </authorList>
    </citation>
    <scope>NUCLEOTIDE SEQUENCE [LARGE SCALE GENOMIC DNA]</scope>
    <source>
        <strain evidence="6 7">NBRC 106133</strain>
    </source>
</reference>
<dbReference type="Pfam" id="PF00196">
    <property type="entry name" value="GerE"/>
    <property type="match status" value="1"/>
</dbReference>
<evidence type="ECO:0000259" key="4">
    <source>
        <dbReference type="PROSITE" id="PS50043"/>
    </source>
</evidence>
<dbReference type="GO" id="GO:0006355">
    <property type="term" value="P:regulation of DNA-templated transcription"/>
    <property type="evidence" value="ECO:0007669"/>
    <property type="project" value="InterPro"/>
</dbReference>
<dbReference type="InterPro" id="IPR036388">
    <property type="entry name" value="WH-like_DNA-bd_sf"/>
</dbReference>
<dbReference type="Gene3D" id="1.10.10.10">
    <property type="entry name" value="Winged helix-like DNA-binding domain superfamily/Winged helix DNA-binding domain"/>
    <property type="match status" value="1"/>
</dbReference>
<dbReference type="AlphaFoldDB" id="A0A512ATT7"/>
<evidence type="ECO:0000256" key="2">
    <source>
        <dbReference type="ARBA" id="ARBA00023125"/>
    </source>
</evidence>
<feature type="domain" description="HTH luxR-type" evidence="4">
    <location>
        <begin position="202"/>
        <end position="267"/>
    </location>
</feature>
<dbReference type="PROSITE" id="PS50113">
    <property type="entry name" value="PAC"/>
    <property type="match status" value="1"/>
</dbReference>
<feature type="domain" description="PAC" evidence="5">
    <location>
        <begin position="131"/>
        <end position="184"/>
    </location>
</feature>
<dbReference type="InterPro" id="IPR013655">
    <property type="entry name" value="PAS_fold_3"/>
</dbReference>
<comment type="caution">
    <text evidence="6">The sequence shown here is derived from an EMBL/GenBank/DDBJ whole genome shotgun (WGS) entry which is preliminary data.</text>
</comment>
<dbReference type="EMBL" id="BJYS01000004">
    <property type="protein sequence ID" value="GEO03136.1"/>
    <property type="molecule type" value="Genomic_DNA"/>
</dbReference>
<keyword evidence="3" id="KW-0804">Transcription</keyword>
<sequence length="269" mass="30316">MKTTNLSKTASPAADTFQNLFSVWQTQPFVPDTNLVNYEDLGHSNQALSMILGHGPCITWVLDIRTQQFVFISDNTQQLIGYESGLFRKDGYVVLGKLMQPEDRKILADQTLKLWKNMLLLPVGKRQGYCFSRKYRIRKPDGSFVCLFEQNKVLQIDSNGNITHVLGTCTDISELVKLQNFEATVQVVADAGVARPVPQEEQETAKTKLSEREKEIVRLVAEGLSSKLIADQLFISFHTVNTHRKNIICKTHSKNTGGLVQYAISNRII</sequence>
<protein>
    <recommendedName>
        <fullName evidence="8">HTH luxR-type domain-containing protein</fullName>
    </recommendedName>
</protein>
<dbReference type="PANTHER" id="PTHR44688:SF16">
    <property type="entry name" value="DNA-BINDING TRANSCRIPTIONAL ACTIVATOR DEVR_DOSR"/>
    <property type="match status" value="1"/>
</dbReference>
<evidence type="ECO:0000313" key="7">
    <source>
        <dbReference type="Proteomes" id="UP000321532"/>
    </source>
</evidence>
<organism evidence="6 7">
    <name type="scientific">Adhaeribacter aerolatus</name>
    <dbReference type="NCBI Taxonomy" id="670289"/>
    <lineage>
        <taxon>Bacteria</taxon>
        <taxon>Pseudomonadati</taxon>
        <taxon>Bacteroidota</taxon>
        <taxon>Cytophagia</taxon>
        <taxon>Cytophagales</taxon>
        <taxon>Hymenobacteraceae</taxon>
        <taxon>Adhaeribacter</taxon>
    </lineage>
</organism>
<accession>A0A512ATT7</accession>
<dbReference type="SUPFAM" id="SSF55785">
    <property type="entry name" value="PYP-like sensor domain (PAS domain)"/>
    <property type="match status" value="1"/>
</dbReference>
<dbReference type="InterPro" id="IPR000700">
    <property type="entry name" value="PAS-assoc_C"/>
</dbReference>
<evidence type="ECO:0008006" key="8">
    <source>
        <dbReference type="Google" id="ProtNLM"/>
    </source>
</evidence>
<evidence type="ECO:0000313" key="6">
    <source>
        <dbReference type="EMBL" id="GEO03136.1"/>
    </source>
</evidence>
<name>A0A512ATT7_9BACT</name>
<dbReference type="SMART" id="SM00421">
    <property type="entry name" value="HTH_LUXR"/>
    <property type="match status" value="1"/>
</dbReference>
<dbReference type="PRINTS" id="PR00038">
    <property type="entry name" value="HTHLUXR"/>
</dbReference>
<dbReference type="InterPro" id="IPR000014">
    <property type="entry name" value="PAS"/>
</dbReference>
<evidence type="ECO:0000259" key="5">
    <source>
        <dbReference type="PROSITE" id="PS50113"/>
    </source>
</evidence>
<dbReference type="InterPro" id="IPR000792">
    <property type="entry name" value="Tscrpt_reg_LuxR_C"/>
</dbReference>
<dbReference type="PROSITE" id="PS00622">
    <property type="entry name" value="HTH_LUXR_1"/>
    <property type="match status" value="1"/>
</dbReference>